<keyword evidence="3" id="KW-1185">Reference proteome</keyword>
<feature type="region of interest" description="Disordered" evidence="1">
    <location>
        <begin position="687"/>
        <end position="709"/>
    </location>
</feature>
<comment type="caution">
    <text evidence="2">The sequence shown here is derived from an EMBL/GenBank/DDBJ whole genome shotgun (WGS) entry which is preliminary data.</text>
</comment>
<dbReference type="RefSeq" id="WP_192029113.1">
    <property type="nucleotide sequence ID" value="NZ_JACYTR010000012.1"/>
</dbReference>
<accession>A0AAW3ZI39</accession>
<feature type="region of interest" description="Disordered" evidence="1">
    <location>
        <begin position="258"/>
        <end position="286"/>
    </location>
</feature>
<feature type="compositionally biased region" description="Pro residues" evidence="1">
    <location>
        <begin position="263"/>
        <end position="277"/>
    </location>
</feature>
<gene>
    <name evidence="2" type="ORF">IFO71_08335</name>
</gene>
<dbReference type="Proteomes" id="UP000613768">
    <property type="component" value="Unassembled WGS sequence"/>
</dbReference>
<evidence type="ECO:0000313" key="3">
    <source>
        <dbReference type="Proteomes" id="UP000613768"/>
    </source>
</evidence>
<name>A0AAW3ZI39_9GAMM</name>
<protein>
    <submittedName>
        <fullName evidence="2">DUF349 domain-containing protein</fullName>
    </submittedName>
</protein>
<evidence type="ECO:0000256" key="1">
    <source>
        <dbReference type="SAM" id="MobiDB-lite"/>
    </source>
</evidence>
<evidence type="ECO:0000313" key="2">
    <source>
        <dbReference type="EMBL" id="MBD8525750.1"/>
    </source>
</evidence>
<reference evidence="2 3" key="1">
    <citation type="submission" date="2020-09" db="EMBL/GenBank/DDBJ databases">
        <title>Pseudoxanthomonas sp. CAU 1598 isolated from sand of Yaerae Beach.</title>
        <authorList>
            <person name="Kim W."/>
        </authorList>
    </citation>
    <scope>NUCLEOTIDE SEQUENCE [LARGE SCALE GENOMIC DNA]</scope>
    <source>
        <strain evidence="2 3">CAU 1598</strain>
    </source>
</reference>
<dbReference type="AlphaFoldDB" id="A0AAW3ZI39"/>
<organism evidence="2 3">
    <name type="scientific">Pseudomarimonas arenosa</name>
    <dbReference type="NCBI Taxonomy" id="2774145"/>
    <lineage>
        <taxon>Bacteria</taxon>
        <taxon>Pseudomonadati</taxon>
        <taxon>Pseudomonadota</taxon>
        <taxon>Gammaproteobacteria</taxon>
        <taxon>Lysobacterales</taxon>
        <taxon>Lysobacteraceae</taxon>
        <taxon>Pseudomarimonas</taxon>
    </lineage>
</organism>
<dbReference type="EMBL" id="JACYTR010000012">
    <property type="protein sequence ID" value="MBD8525750.1"/>
    <property type="molecule type" value="Genomic_DNA"/>
</dbReference>
<proteinExistence type="predicted"/>
<dbReference type="InterPro" id="IPR007139">
    <property type="entry name" value="DUF349"/>
</dbReference>
<feature type="compositionally biased region" description="Basic and acidic residues" evidence="1">
    <location>
        <begin position="348"/>
        <end position="359"/>
    </location>
</feature>
<feature type="compositionally biased region" description="Basic and acidic residues" evidence="1">
    <location>
        <begin position="687"/>
        <end position="699"/>
    </location>
</feature>
<dbReference type="Pfam" id="PF03993">
    <property type="entry name" value="DUF349"/>
    <property type="match status" value="1"/>
</dbReference>
<feature type="region of interest" description="Disordered" evidence="1">
    <location>
        <begin position="348"/>
        <end position="367"/>
    </location>
</feature>
<sequence length="877" mass="97534">MKLFGFRRKPEWQHADAKRRLTAVESLQDPALKAALPELAQTDPDPTVRIAAISRIDDLAVLERRMRGEHDSAVAEAAKQRLIQRLCVPQVEESAALEALRQVHDEEVLSDVAQNAALGGLRRLALERSQRGNLKLQRCIHDPDPELRLWLLEQIDQADALQRIADAVRKKDKRLARAARDKLDALRIAAGDPTALETRAQAIAEAAGRLTRELPDDRDPQLAALQQEWQQLSRQVSAATQRRVQGALDTAELALRAARGDWSPPPRAEPTPAPAAPEPSSDKPVQALQDQLPNIEQSDFDQSLQALSAQLEALSAERGSADARIEALRRLLEQRRRQRNDWLKAQRQAAREAERESREQAAASTLNQVEQALRQGQAQAAQEAWQSIAKPGELSAALRRRWQTCQQQLAELAQAQRWASRQARQRLCEETAALQGSGLHPDAVASRVKELQAEWSKLDQIDGDQAPPSDAGISRRFRALCHQALSPAKAYFEKRRELRGERTQAIEQLLTESLSEAADSAALLQRQQALRDGLNQLRDAAPEKRNELAAQIRAQLDGIAARLKDQREQALLGKRKLLAKLKRDLGAADAEAGIRLAKAAQAEWKQLARGRRQDEDALWQELRELIDPLFDGLRQRQDADQAQRQQIQQAADGLLAELEALATAEPERLLHADSHVESLRQRWRELGRPEVNDGSETARGKRPAPSADLDERRFDRACEAVRRAQARQQQQRQLDQLEAICRAGDWLAERRPAAALREALASLDLPASARSRFEALAETAADSSNDAQTESQAPAELLAVRAELAAGLDSPPDDQALRRQEQMQRLARKLEGAAPLAASEEILDCLIELQCRPHLEASLRQGLNQRVRAAFAAAQAG</sequence>